<accession>A0A0N7MC70</accession>
<dbReference type="GO" id="GO:0016747">
    <property type="term" value="F:acyltransferase activity, transferring groups other than amino-acyl groups"/>
    <property type="evidence" value="ECO:0007669"/>
    <property type="project" value="InterPro"/>
</dbReference>
<dbReference type="PANTHER" id="PTHR43610:SF1">
    <property type="entry name" value="N-ACETYLTRANSFERASE DOMAIN-CONTAINING PROTEIN"/>
    <property type="match status" value="1"/>
</dbReference>
<dbReference type="OrthoDB" id="5295305at2"/>
<proteinExistence type="predicted"/>
<dbReference type="Gene3D" id="3.40.630.30">
    <property type="match status" value="1"/>
</dbReference>
<evidence type="ECO:0000259" key="1">
    <source>
        <dbReference type="Pfam" id="PF13302"/>
    </source>
</evidence>
<sequence>MWPSPKKLPGSRVSLWPLTHGHAKALAQATVAGPFSPEGCKTPVRHDMTGEISYRLERQADGLSLTYAVQSRSTRWIGWASYSRIDRAHKKLEIGDVWLACLDPKSYNQTMISLLDHAFENARANTVQIKAVTSNTALRARIENLGASLDGVLRNEIIAKNGEPQDVALYSIIKTEWPEISKSICAKLL</sequence>
<organism evidence="2 3">
    <name type="scientific">Cognatishimia activa</name>
    <dbReference type="NCBI Taxonomy" id="1715691"/>
    <lineage>
        <taxon>Bacteria</taxon>
        <taxon>Pseudomonadati</taxon>
        <taxon>Pseudomonadota</taxon>
        <taxon>Alphaproteobacteria</taxon>
        <taxon>Rhodobacterales</taxon>
        <taxon>Paracoccaceae</taxon>
        <taxon>Cognatishimia</taxon>
    </lineage>
</organism>
<dbReference type="PANTHER" id="PTHR43610">
    <property type="entry name" value="BLL6696 PROTEIN"/>
    <property type="match status" value="1"/>
</dbReference>
<name>A0A0N7MC70_9RHOB</name>
<protein>
    <recommendedName>
        <fullName evidence="1">N-acetyltransferase domain-containing protein</fullName>
    </recommendedName>
</protein>
<keyword evidence="3" id="KW-1185">Reference proteome</keyword>
<dbReference type="Proteomes" id="UP000051184">
    <property type="component" value="Unassembled WGS sequence"/>
</dbReference>
<dbReference type="EMBL" id="CYUE01000022">
    <property type="protein sequence ID" value="CUK27384.1"/>
    <property type="molecule type" value="Genomic_DNA"/>
</dbReference>
<feature type="domain" description="N-acetyltransferase" evidence="1">
    <location>
        <begin position="13"/>
        <end position="147"/>
    </location>
</feature>
<dbReference type="AlphaFoldDB" id="A0A0N7MC70"/>
<dbReference type="Pfam" id="PF13302">
    <property type="entry name" value="Acetyltransf_3"/>
    <property type="match status" value="1"/>
</dbReference>
<dbReference type="SUPFAM" id="SSF55729">
    <property type="entry name" value="Acyl-CoA N-acyltransferases (Nat)"/>
    <property type="match status" value="1"/>
</dbReference>
<reference evidence="3" key="1">
    <citation type="submission" date="2015-09" db="EMBL/GenBank/DDBJ databases">
        <authorList>
            <person name="Rodrigo-Torres Lidia"/>
            <person name="Arahal R.David."/>
        </authorList>
    </citation>
    <scope>NUCLEOTIDE SEQUENCE [LARGE SCALE GENOMIC DNA]</scope>
    <source>
        <strain evidence="3">CECT 5114</strain>
    </source>
</reference>
<evidence type="ECO:0000313" key="2">
    <source>
        <dbReference type="EMBL" id="CUK27384.1"/>
    </source>
</evidence>
<dbReference type="InterPro" id="IPR016181">
    <property type="entry name" value="Acyl_CoA_acyltransferase"/>
</dbReference>
<evidence type="ECO:0000313" key="3">
    <source>
        <dbReference type="Proteomes" id="UP000051184"/>
    </source>
</evidence>
<dbReference type="STRING" id="1715691.TA5113_00607"/>
<dbReference type="InterPro" id="IPR000182">
    <property type="entry name" value="GNAT_dom"/>
</dbReference>
<gene>
    <name evidence="2" type="ORF">TA5114_03212</name>
</gene>